<evidence type="ECO:0000313" key="8">
    <source>
        <dbReference type="EMBL" id="EFX82608.1"/>
    </source>
</evidence>
<feature type="domain" description="G-patch" evidence="6">
    <location>
        <begin position="1025"/>
        <end position="1071"/>
    </location>
</feature>
<dbReference type="GO" id="GO:0003676">
    <property type="term" value="F:nucleic acid binding"/>
    <property type="evidence" value="ECO:0007669"/>
    <property type="project" value="InterPro"/>
</dbReference>
<evidence type="ECO:0008006" key="10">
    <source>
        <dbReference type="Google" id="ProtNLM"/>
    </source>
</evidence>
<dbReference type="KEGG" id="dpx:DAPPUDRAFT_101227"/>
<dbReference type="HOGENOM" id="CLU_267487_0_0_1"/>
<dbReference type="EMBL" id="GL732539">
    <property type="protein sequence ID" value="EFX82608.1"/>
    <property type="molecule type" value="Genomic_DNA"/>
</dbReference>
<dbReference type="Proteomes" id="UP000000305">
    <property type="component" value="Unassembled WGS sequence"/>
</dbReference>
<reference evidence="8 9" key="1">
    <citation type="journal article" date="2011" name="Science">
        <title>The ecoresponsive genome of Daphnia pulex.</title>
        <authorList>
            <person name="Colbourne J.K."/>
            <person name="Pfrender M.E."/>
            <person name="Gilbert D."/>
            <person name="Thomas W.K."/>
            <person name="Tucker A."/>
            <person name="Oakley T.H."/>
            <person name="Tokishita S."/>
            <person name="Aerts A."/>
            <person name="Arnold G.J."/>
            <person name="Basu M.K."/>
            <person name="Bauer D.J."/>
            <person name="Caceres C.E."/>
            <person name="Carmel L."/>
            <person name="Casola C."/>
            <person name="Choi J.H."/>
            <person name="Detter J.C."/>
            <person name="Dong Q."/>
            <person name="Dusheyko S."/>
            <person name="Eads B.D."/>
            <person name="Frohlich T."/>
            <person name="Geiler-Samerotte K.A."/>
            <person name="Gerlach D."/>
            <person name="Hatcher P."/>
            <person name="Jogdeo S."/>
            <person name="Krijgsveld J."/>
            <person name="Kriventseva E.V."/>
            <person name="Kultz D."/>
            <person name="Laforsch C."/>
            <person name="Lindquist E."/>
            <person name="Lopez J."/>
            <person name="Manak J.R."/>
            <person name="Muller J."/>
            <person name="Pangilinan J."/>
            <person name="Patwardhan R.P."/>
            <person name="Pitluck S."/>
            <person name="Pritham E.J."/>
            <person name="Rechtsteiner A."/>
            <person name="Rho M."/>
            <person name="Rogozin I.B."/>
            <person name="Sakarya O."/>
            <person name="Salamov A."/>
            <person name="Schaack S."/>
            <person name="Shapiro H."/>
            <person name="Shiga Y."/>
            <person name="Skalitzky C."/>
            <person name="Smith Z."/>
            <person name="Souvorov A."/>
            <person name="Sung W."/>
            <person name="Tang Z."/>
            <person name="Tsuchiya D."/>
            <person name="Tu H."/>
            <person name="Vos H."/>
            <person name="Wang M."/>
            <person name="Wolf Y.I."/>
            <person name="Yamagata H."/>
            <person name="Yamada T."/>
            <person name="Ye Y."/>
            <person name="Shaw J.R."/>
            <person name="Andrews J."/>
            <person name="Crease T.J."/>
            <person name="Tang H."/>
            <person name="Lucas S.M."/>
            <person name="Robertson H.M."/>
            <person name="Bork P."/>
            <person name="Koonin E.V."/>
            <person name="Zdobnov E.M."/>
            <person name="Grigoriev I.V."/>
            <person name="Lynch M."/>
            <person name="Boore J.L."/>
        </authorList>
    </citation>
    <scope>NUCLEOTIDE SEQUENCE [LARGE SCALE GENOMIC DNA]</scope>
</reference>
<feature type="region of interest" description="Disordered" evidence="5">
    <location>
        <begin position="191"/>
        <end position="218"/>
    </location>
</feature>
<dbReference type="GO" id="GO:0005615">
    <property type="term" value="C:extracellular space"/>
    <property type="evidence" value="ECO:0000318"/>
    <property type="project" value="GO_Central"/>
</dbReference>
<dbReference type="Pfam" id="PF01585">
    <property type="entry name" value="G-patch"/>
    <property type="match status" value="1"/>
</dbReference>
<dbReference type="InParanoid" id="E9GCS1"/>
<keyword evidence="9" id="KW-1185">Reference proteome</keyword>
<dbReference type="SMART" id="SM00443">
    <property type="entry name" value="G_patch"/>
    <property type="match status" value="1"/>
</dbReference>
<dbReference type="AlphaFoldDB" id="E9GCS1"/>
<dbReference type="eggNOG" id="KOG2184">
    <property type="taxonomic scope" value="Eukaryota"/>
</dbReference>
<comment type="subcellular location">
    <subcellularLocation>
        <location evidence="1">Secreted</location>
    </subcellularLocation>
</comment>
<evidence type="ECO:0000256" key="1">
    <source>
        <dbReference type="ARBA" id="ARBA00004613"/>
    </source>
</evidence>
<evidence type="ECO:0000313" key="9">
    <source>
        <dbReference type="Proteomes" id="UP000000305"/>
    </source>
</evidence>
<gene>
    <name evidence="8" type="ORF">DAPPUDRAFT_101227</name>
</gene>
<dbReference type="PANTHER" id="PTHR22923">
    <property type="entry name" value="CEREBELLIN-RELATED"/>
    <property type="match status" value="1"/>
</dbReference>
<keyword evidence="4" id="KW-0175">Coiled coil</keyword>
<evidence type="ECO:0000256" key="5">
    <source>
        <dbReference type="SAM" id="MobiDB-lite"/>
    </source>
</evidence>
<evidence type="ECO:0000259" key="6">
    <source>
        <dbReference type="PROSITE" id="PS50174"/>
    </source>
</evidence>
<name>E9GCS1_DAPPU</name>
<dbReference type="InterPro" id="IPR001073">
    <property type="entry name" value="C1q_dom"/>
</dbReference>
<dbReference type="InterPro" id="IPR000467">
    <property type="entry name" value="G_patch_dom"/>
</dbReference>
<dbReference type="InterPro" id="IPR008983">
    <property type="entry name" value="Tumour_necrosis_fac-like_dom"/>
</dbReference>
<feature type="region of interest" description="Disordered" evidence="5">
    <location>
        <begin position="1"/>
        <end position="22"/>
    </location>
</feature>
<dbReference type="PROSITE" id="PS50174">
    <property type="entry name" value="G_PATCH"/>
    <property type="match status" value="1"/>
</dbReference>
<proteinExistence type="predicted"/>
<evidence type="ECO:0000256" key="4">
    <source>
        <dbReference type="SAM" id="Coils"/>
    </source>
</evidence>
<protein>
    <recommendedName>
        <fullName evidence="10">G-patch domain-containing protein</fullName>
    </recommendedName>
</protein>
<dbReference type="Pfam" id="PF00386">
    <property type="entry name" value="C1q"/>
    <property type="match status" value="1"/>
</dbReference>
<evidence type="ECO:0000256" key="2">
    <source>
        <dbReference type="ARBA" id="ARBA00022525"/>
    </source>
</evidence>
<evidence type="ECO:0000256" key="3">
    <source>
        <dbReference type="ARBA" id="ARBA00022729"/>
    </source>
</evidence>
<organism evidence="8 9">
    <name type="scientific">Daphnia pulex</name>
    <name type="common">Water flea</name>
    <dbReference type="NCBI Taxonomy" id="6669"/>
    <lineage>
        <taxon>Eukaryota</taxon>
        <taxon>Metazoa</taxon>
        <taxon>Ecdysozoa</taxon>
        <taxon>Arthropoda</taxon>
        <taxon>Crustacea</taxon>
        <taxon>Branchiopoda</taxon>
        <taxon>Diplostraca</taxon>
        <taxon>Cladocera</taxon>
        <taxon>Anomopoda</taxon>
        <taxon>Daphniidae</taxon>
        <taxon>Daphnia</taxon>
    </lineage>
</organism>
<accession>E9GCS1</accession>
<dbReference type="SMART" id="SM00110">
    <property type="entry name" value="C1Q"/>
    <property type="match status" value="1"/>
</dbReference>
<feature type="domain" description="C1q" evidence="7">
    <location>
        <begin position="752"/>
        <end position="911"/>
    </location>
</feature>
<evidence type="ECO:0000259" key="7">
    <source>
        <dbReference type="PROSITE" id="PS50871"/>
    </source>
</evidence>
<dbReference type="InterPro" id="IPR050822">
    <property type="entry name" value="Cerebellin_Synaptic_Org"/>
</dbReference>
<dbReference type="Gene3D" id="2.60.120.40">
    <property type="match status" value="1"/>
</dbReference>
<feature type="coiled-coil region" evidence="4">
    <location>
        <begin position="533"/>
        <end position="564"/>
    </location>
</feature>
<dbReference type="STRING" id="6669.E9GCS1"/>
<dbReference type="SUPFAM" id="SSF49842">
    <property type="entry name" value="TNF-like"/>
    <property type="match status" value="1"/>
</dbReference>
<sequence>MGNPSWENPVGKTQRPRQNNIKQLPRRVVINRKMQFFIADIANQRHLTPCLVPIVHDKMSHFLVRKSYNKAWRVTRRLRRKIKENARRDLLQKCRPLEGKQLDWTQMKLTRHDSKLFLLYFGIRDCTPLLYFNHKHPMSCSESFLMMRIFLPWQLVVALTLFLDASSESELPIPSTISSVAYDYDYMSLQTSESELPNPSTDPTSSETSDEKPQPTKFSSMQYGSACINIYDSRTTLNNKIIFFYSPIAQLNHKDAVFFFNETANQGLISLSYSIWNEVVGIKVARHLTQALNQEVEPNQVKVFPFDSVWLTSIAQSSGDFSLTNERLTYKDEQSLRFSLTCLTYEDCDQVKAKIRSNPEQFENLKLYFSPQWNDNYCFSDGVEISQEDELSIKLEETNNKLLENIETKLAKDLGTIREETTQRMKSETTLTVESLSSIIVGNSEILQKSVNASHVAMENLKTEQKETKKDLAAISQMLANKMNITEENLTGNSEILQKSVNASQVAVENLKTDQKETKSDLAAISQLLAIKMNVTEENLAGTKQELEKTKDDLIKTVDDLSTKLNCNLFFLLKNLKKLQMFKTYANCNYNLATKKELGGMKIIDENLSTELKAVEKQLAGMKIIDENFSTQLEANSRRLSYELKVAEENVRQELRATSNHLESTTTNLNRARTELSSTNAVVSDLTTKLNARTSEIVDIGKMPTSCSDLKRMGHKLSGFFSVKGSKKLETVFCDFYPNQNDLQKWIGYADVKSAPVHFFVQKNSSFVKKDKPIPFEFSVLNVGDAMNLTSGIFTAPRKGIYYFSFTGNAGFPASSSDVFTDDSKKWRSSVYLRVRLYVNGTKMGVGNVQEANTVAGQHSPFVVQSTLELNSGDRVWLQMDVSTLHRTLLFTMSLSHGIGSLSRRKPFLLPSPGEQHVFSQQSRNRIHLWRNRINNYPSPNYSWRHPSMRNTGSQFAKRKCLVSPFKKQFTGHQNFSNIPSPSHKIVPIDFVRGCDKESDIIQDEMDTYSQSDKLVKLGEWEKHTKGIGAKLLLKMGFQPGKGLGKSLQGRTQPVEAMAPNGGGAIGSDKQVLLLPAQQSAEYSCQASNDLRSPSYLIAATSTPQVICISSSDEDDYLILHDDECLPEAPSPVCHTSFEANLMQTREKRLSELPWTCETLCSTSSRIPTIANSPFLSNHTPQRRQNRRILFIFPAQMKANVWFYAIIPHVNVNVIVMAFKPIGLLLQDVLGRD</sequence>
<dbReference type="PANTHER" id="PTHR22923:SF62">
    <property type="entry name" value="CVP18"/>
    <property type="match status" value="1"/>
</dbReference>
<dbReference type="OrthoDB" id="4822at2759"/>
<keyword evidence="2" id="KW-0964">Secreted</keyword>
<dbReference type="PROSITE" id="PS50871">
    <property type="entry name" value="C1Q"/>
    <property type="match status" value="1"/>
</dbReference>
<keyword evidence="3" id="KW-0732">Signal</keyword>